<evidence type="ECO:0000313" key="2">
    <source>
        <dbReference type="Proteomes" id="UP000283383"/>
    </source>
</evidence>
<protein>
    <submittedName>
        <fullName evidence="1">Uncharacterized protein</fullName>
    </submittedName>
</protein>
<name>A0A420HII7_9PEZI</name>
<reference evidence="1 2" key="1">
    <citation type="journal article" date="2018" name="BMC Genomics">
        <title>Comparative genome analyses reveal sequence features reflecting distinct modes of host-adaptation between dicot and monocot powdery mildew.</title>
        <authorList>
            <person name="Wu Y."/>
            <person name="Ma X."/>
            <person name="Pan Z."/>
            <person name="Kale S.D."/>
            <person name="Song Y."/>
            <person name="King H."/>
            <person name="Zhang Q."/>
            <person name="Presley C."/>
            <person name="Deng X."/>
            <person name="Wei C.I."/>
            <person name="Xiao S."/>
        </authorList>
    </citation>
    <scope>NUCLEOTIDE SEQUENCE [LARGE SCALE GENOMIC DNA]</scope>
    <source>
        <strain evidence="1">UMSG3</strain>
    </source>
</reference>
<organism evidence="1 2">
    <name type="scientific">Golovinomyces cichoracearum</name>
    <dbReference type="NCBI Taxonomy" id="62708"/>
    <lineage>
        <taxon>Eukaryota</taxon>
        <taxon>Fungi</taxon>
        <taxon>Dikarya</taxon>
        <taxon>Ascomycota</taxon>
        <taxon>Pezizomycotina</taxon>
        <taxon>Leotiomycetes</taxon>
        <taxon>Erysiphales</taxon>
        <taxon>Erysiphaceae</taxon>
        <taxon>Golovinomyces</taxon>
    </lineage>
</organism>
<sequence>MSRSAFLNMYETIHDETFTASALKNSFKAVGIYPSGPEMVLKSLAEKQQNPDDDQQLIQSFRRD</sequence>
<comment type="caution">
    <text evidence="1">The sequence shown here is derived from an EMBL/GenBank/DDBJ whole genome shotgun (WGS) entry which is preliminary data.</text>
</comment>
<dbReference type="EMBL" id="MCBQ01018998">
    <property type="protein sequence ID" value="RKF57251.1"/>
    <property type="molecule type" value="Genomic_DNA"/>
</dbReference>
<dbReference type="Proteomes" id="UP000283383">
    <property type="component" value="Unassembled WGS sequence"/>
</dbReference>
<gene>
    <name evidence="1" type="ORF">GcM3_189022</name>
</gene>
<proteinExistence type="predicted"/>
<accession>A0A420HII7</accession>
<evidence type="ECO:0000313" key="1">
    <source>
        <dbReference type="EMBL" id="RKF57251.1"/>
    </source>
</evidence>
<keyword evidence="2" id="KW-1185">Reference proteome</keyword>
<dbReference type="AlphaFoldDB" id="A0A420HII7"/>